<sequence length="93" mass="9482">MKAGGAGCSRFLAPAAPTLPVPGGCARDPAVGPARARPGTPPEGVPDKPMVRARAHKAPDMSRQAIRSSTTGDAEYAVPGAPMSYEPSTAWRA</sequence>
<evidence type="ECO:0000313" key="2">
    <source>
        <dbReference type="EMBL" id="GGR01278.1"/>
    </source>
</evidence>
<proteinExistence type="predicted"/>
<reference evidence="2" key="1">
    <citation type="journal article" date="2014" name="Int. J. Syst. Evol. Microbiol.">
        <title>Complete genome sequence of Corynebacterium casei LMG S-19264T (=DSM 44701T), isolated from a smear-ripened cheese.</title>
        <authorList>
            <consortium name="US DOE Joint Genome Institute (JGI-PGF)"/>
            <person name="Walter F."/>
            <person name="Albersmeier A."/>
            <person name="Kalinowski J."/>
            <person name="Ruckert C."/>
        </authorList>
    </citation>
    <scope>NUCLEOTIDE SEQUENCE</scope>
    <source>
        <strain evidence="2">JCM 4346</strain>
    </source>
</reference>
<dbReference type="AlphaFoldDB" id="A0A918C0G7"/>
<protein>
    <submittedName>
        <fullName evidence="2">Uncharacterized protein</fullName>
    </submittedName>
</protein>
<evidence type="ECO:0000256" key="1">
    <source>
        <dbReference type="SAM" id="MobiDB-lite"/>
    </source>
</evidence>
<dbReference type="EMBL" id="BMSX01000003">
    <property type="protein sequence ID" value="GGR01278.1"/>
    <property type="molecule type" value="Genomic_DNA"/>
</dbReference>
<name>A0A918C0G7_9ACTN</name>
<keyword evidence="3" id="KW-1185">Reference proteome</keyword>
<evidence type="ECO:0000313" key="3">
    <source>
        <dbReference type="Proteomes" id="UP000658320"/>
    </source>
</evidence>
<reference evidence="2" key="2">
    <citation type="submission" date="2020-09" db="EMBL/GenBank/DDBJ databases">
        <authorList>
            <person name="Sun Q."/>
            <person name="Ohkuma M."/>
        </authorList>
    </citation>
    <scope>NUCLEOTIDE SEQUENCE</scope>
    <source>
        <strain evidence="2">JCM 4346</strain>
    </source>
</reference>
<gene>
    <name evidence="2" type="ORF">GCM10010251_16050</name>
</gene>
<dbReference type="Proteomes" id="UP000658320">
    <property type="component" value="Unassembled WGS sequence"/>
</dbReference>
<comment type="caution">
    <text evidence="2">The sequence shown here is derived from an EMBL/GenBank/DDBJ whole genome shotgun (WGS) entry which is preliminary data.</text>
</comment>
<feature type="region of interest" description="Disordered" evidence="1">
    <location>
        <begin position="1"/>
        <end position="93"/>
    </location>
</feature>
<accession>A0A918C0G7</accession>
<organism evidence="2 3">
    <name type="scientific">Streptomyces aurantiogriseus</name>
    <dbReference type="NCBI Taxonomy" id="66870"/>
    <lineage>
        <taxon>Bacteria</taxon>
        <taxon>Bacillati</taxon>
        <taxon>Actinomycetota</taxon>
        <taxon>Actinomycetes</taxon>
        <taxon>Kitasatosporales</taxon>
        <taxon>Streptomycetaceae</taxon>
        <taxon>Streptomyces</taxon>
    </lineage>
</organism>